<name>A0A6S6R2I9_9FIRM</name>
<sequence>MTKRIVIVSGVCIIFPFSIFMSHWRLIDILLGLLPILTGNILLITQIKNYTKLQRKLLYIVSSLSILNFLMEVLWYYQSNYISYVTLVDYLPSLMFWFSYFSYKVITLVLCILLTKKQF</sequence>
<dbReference type="Proteomes" id="UP000515561">
    <property type="component" value="Chromosome"/>
</dbReference>
<protein>
    <submittedName>
        <fullName evidence="1">Uncharacterized protein</fullName>
    </submittedName>
</protein>
<evidence type="ECO:0000313" key="2">
    <source>
        <dbReference type="Proteomes" id="UP000515561"/>
    </source>
</evidence>
<reference evidence="1 2" key="1">
    <citation type="journal article" date="2016" name="Int. J. Syst. Evol. Microbiol.">
        <title>Descriptions of Anaerotaenia torta gen. nov., sp. nov. and Anaerocolumna cellulosilytica gen. nov., sp. nov. isolated from a methanogenic reactor of cattle waste.</title>
        <authorList>
            <person name="Uek A."/>
            <person name="Ohtaki Y."/>
            <person name="Kaku N."/>
            <person name="Ueki K."/>
        </authorList>
    </citation>
    <scope>NUCLEOTIDE SEQUENCE [LARGE SCALE GENOMIC DNA]</scope>
    <source>
        <strain evidence="1 2">SN021</strain>
    </source>
</reference>
<keyword evidence="2" id="KW-1185">Reference proteome</keyword>
<gene>
    <name evidence="1" type="ORF">acsn021_10990</name>
</gene>
<dbReference type="EMBL" id="AP023367">
    <property type="protein sequence ID" value="BCJ93530.1"/>
    <property type="molecule type" value="Genomic_DNA"/>
</dbReference>
<dbReference type="KEGG" id="acel:acsn021_10990"/>
<organism evidence="1 2">
    <name type="scientific">Anaerocolumna cellulosilytica</name>
    <dbReference type="NCBI Taxonomy" id="433286"/>
    <lineage>
        <taxon>Bacteria</taxon>
        <taxon>Bacillati</taxon>
        <taxon>Bacillota</taxon>
        <taxon>Clostridia</taxon>
        <taxon>Lachnospirales</taxon>
        <taxon>Lachnospiraceae</taxon>
        <taxon>Anaerocolumna</taxon>
    </lineage>
</organism>
<proteinExistence type="predicted"/>
<dbReference type="AlphaFoldDB" id="A0A6S6R2I9"/>
<evidence type="ECO:0000313" key="1">
    <source>
        <dbReference type="EMBL" id="BCJ93530.1"/>
    </source>
</evidence>
<accession>A0A6S6R2I9</accession>